<reference evidence="15 16" key="1">
    <citation type="submission" date="2016-10" db="EMBL/GenBank/DDBJ databases">
        <authorList>
            <person name="de Groot N.N."/>
        </authorList>
    </citation>
    <scope>NUCLEOTIDE SEQUENCE [LARGE SCALE GENOMIC DNA]</scope>
    <source>
        <strain evidence="15 16">DSM 23310</strain>
    </source>
</reference>
<sequence>MGFMLEIVTPERAFFSDEVDMVIVRAVEGDLAVLKNRAPIITPLSIGKVRIKKDGKERVAAITSGYISVQKDKTIIVTDSAEWPEEIDVGRAEEAKLRAEERLKNKPEGLDIIRAENALRRALNRLEVAELKKFSDENIE</sequence>
<dbReference type="OrthoDB" id="9804110at2"/>
<dbReference type="InterPro" id="IPR020547">
    <property type="entry name" value="ATP_synth_F1_esu_C"/>
</dbReference>
<dbReference type="InterPro" id="IPR001469">
    <property type="entry name" value="ATP_synth_F1_dsu/esu"/>
</dbReference>
<evidence type="ECO:0000313" key="16">
    <source>
        <dbReference type="Proteomes" id="UP000198828"/>
    </source>
</evidence>
<dbReference type="CDD" id="cd12152">
    <property type="entry name" value="F1-ATPase_delta"/>
    <property type="match status" value="1"/>
</dbReference>
<evidence type="ECO:0000256" key="9">
    <source>
        <dbReference type="ARBA" id="ARBA00023196"/>
    </source>
</evidence>
<evidence type="ECO:0000256" key="6">
    <source>
        <dbReference type="ARBA" id="ARBA00022781"/>
    </source>
</evidence>
<evidence type="ECO:0000256" key="1">
    <source>
        <dbReference type="ARBA" id="ARBA00003543"/>
    </source>
</evidence>
<evidence type="ECO:0000256" key="8">
    <source>
        <dbReference type="ARBA" id="ARBA00023136"/>
    </source>
</evidence>
<keyword evidence="16" id="KW-1185">Reference proteome</keyword>
<evidence type="ECO:0000256" key="2">
    <source>
        <dbReference type="ARBA" id="ARBA00004202"/>
    </source>
</evidence>
<dbReference type="NCBIfam" id="NF009980">
    <property type="entry name" value="PRK13446.1"/>
    <property type="match status" value="1"/>
</dbReference>
<dbReference type="RefSeq" id="WP_093750041.1">
    <property type="nucleotide sequence ID" value="NZ_BSYN01000001.1"/>
</dbReference>
<proteinExistence type="inferred from homology"/>
<evidence type="ECO:0000259" key="13">
    <source>
        <dbReference type="Pfam" id="PF00401"/>
    </source>
</evidence>
<comment type="subcellular location">
    <subcellularLocation>
        <location evidence="2 11">Cell membrane</location>
        <topology evidence="2 11">Peripheral membrane protein</topology>
    </subcellularLocation>
</comment>
<keyword evidence="10 11" id="KW-0066">ATP synthesis</keyword>
<dbReference type="GO" id="GO:0045259">
    <property type="term" value="C:proton-transporting ATP synthase complex"/>
    <property type="evidence" value="ECO:0007669"/>
    <property type="project" value="UniProtKB-KW"/>
</dbReference>
<dbReference type="PANTHER" id="PTHR13822">
    <property type="entry name" value="ATP SYNTHASE DELTA/EPSILON CHAIN"/>
    <property type="match status" value="1"/>
</dbReference>
<dbReference type="GO" id="GO:0046933">
    <property type="term" value="F:proton-transporting ATP synthase activity, rotational mechanism"/>
    <property type="evidence" value="ECO:0007669"/>
    <property type="project" value="UniProtKB-UniRule"/>
</dbReference>
<keyword evidence="6 11" id="KW-0375">Hydrogen ion transport</keyword>
<protein>
    <recommendedName>
        <fullName evidence="11">ATP synthase epsilon chain</fullName>
    </recommendedName>
    <alternativeName>
        <fullName evidence="11">ATP synthase F1 sector epsilon subunit</fullName>
    </alternativeName>
    <alternativeName>
        <fullName evidence="11">F-ATPase epsilon subunit</fullName>
    </alternativeName>
</protein>
<gene>
    <name evidence="11" type="primary">atpC</name>
    <name evidence="15" type="ORF">SAMN05660923_00251</name>
</gene>
<keyword evidence="8 11" id="KW-0472">Membrane</keyword>
<comment type="similarity">
    <text evidence="3 11 12">Belongs to the ATPase epsilon chain family.</text>
</comment>
<comment type="subunit">
    <text evidence="11 12">F-type ATPases have 2 components, CF(1) - the catalytic core - and CF(0) - the membrane proton channel. CF(1) has five subunits: alpha(3), beta(3), gamma(1), delta(1), epsilon(1). CF(0) has three main subunits: a, b and c.</text>
</comment>
<evidence type="ECO:0000256" key="7">
    <source>
        <dbReference type="ARBA" id="ARBA00023065"/>
    </source>
</evidence>
<feature type="domain" description="ATP synthase F1 complex delta/epsilon subunit N-terminal" evidence="14">
    <location>
        <begin position="3"/>
        <end position="81"/>
    </location>
</feature>
<comment type="function">
    <text evidence="1 11">Produces ATP from ADP in the presence of a proton gradient across the membrane.</text>
</comment>
<evidence type="ECO:0000259" key="14">
    <source>
        <dbReference type="Pfam" id="PF02823"/>
    </source>
</evidence>
<dbReference type="Pfam" id="PF02823">
    <property type="entry name" value="ATP-synt_DE_N"/>
    <property type="match status" value="1"/>
</dbReference>
<dbReference type="InterPro" id="IPR020546">
    <property type="entry name" value="ATP_synth_F1_dsu/esu_N"/>
</dbReference>
<organism evidence="15 16">
    <name type="scientific">Tepidimicrobium xylanilyticum</name>
    <dbReference type="NCBI Taxonomy" id="1123352"/>
    <lineage>
        <taxon>Bacteria</taxon>
        <taxon>Bacillati</taxon>
        <taxon>Bacillota</taxon>
        <taxon>Tissierellia</taxon>
        <taxon>Tissierellales</taxon>
        <taxon>Tepidimicrobiaceae</taxon>
        <taxon>Tepidimicrobium</taxon>
    </lineage>
</organism>
<dbReference type="HAMAP" id="MF_00530">
    <property type="entry name" value="ATP_synth_epsil_bac"/>
    <property type="match status" value="1"/>
</dbReference>
<feature type="domain" description="ATP synthase epsilon subunit C-terminal" evidence="13">
    <location>
        <begin position="85"/>
        <end position="130"/>
    </location>
</feature>
<dbReference type="EMBL" id="FNNG01000001">
    <property type="protein sequence ID" value="SDW12241.1"/>
    <property type="molecule type" value="Genomic_DNA"/>
</dbReference>
<dbReference type="Gene3D" id="1.20.5.440">
    <property type="entry name" value="ATP synthase delta/epsilon subunit, C-terminal domain"/>
    <property type="match status" value="1"/>
</dbReference>
<dbReference type="NCBIfam" id="NF001846">
    <property type="entry name" value="PRK00571.1-3"/>
    <property type="match status" value="1"/>
</dbReference>
<evidence type="ECO:0000256" key="10">
    <source>
        <dbReference type="ARBA" id="ARBA00023310"/>
    </source>
</evidence>
<dbReference type="AlphaFoldDB" id="A0A1H2QYP7"/>
<dbReference type="Proteomes" id="UP000198828">
    <property type="component" value="Unassembled WGS sequence"/>
</dbReference>
<evidence type="ECO:0000256" key="3">
    <source>
        <dbReference type="ARBA" id="ARBA00005712"/>
    </source>
</evidence>
<dbReference type="InterPro" id="IPR036794">
    <property type="entry name" value="ATP_F1_dsu/esu_C_sf"/>
</dbReference>
<dbReference type="Pfam" id="PF00401">
    <property type="entry name" value="ATP-synt_DE"/>
    <property type="match status" value="1"/>
</dbReference>
<keyword evidence="9 11" id="KW-0139">CF(1)</keyword>
<accession>A0A1H2QYP7</accession>
<dbReference type="Gene3D" id="2.60.15.10">
    <property type="entry name" value="F0F1 ATP synthase delta/epsilon subunit, N-terminal"/>
    <property type="match status" value="1"/>
</dbReference>
<keyword evidence="5 11" id="KW-1003">Cell membrane</keyword>
<dbReference type="InterPro" id="IPR036771">
    <property type="entry name" value="ATPsynth_dsu/esu_N"/>
</dbReference>
<dbReference type="GO" id="GO:0005524">
    <property type="term" value="F:ATP binding"/>
    <property type="evidence" value="ECO:0007669"/>
    <property type="project" value="UniProtKB-UniRule"/>
</dbReference>
<dbReference type="GO" id="GO:0005886">
    <property type="term" value="C:plasma membrane"/>
    <property type="evidence" value="ECO:0007669"/>
    <property type="project" value="UniProtKB-SubCell"/>
</dbReference>
<dbReference type="SUPFAM" id="SSF46604">
    <property type="entry name" value="Epsilon subunit of F1F0-ATP synthase C-terminal domain"/>
    <property type="match status" value="1"/>
</dbReference>
<evidence type="ECO:0000256" key="5">
    <source>
        <dbReference type="ARBA" id="ARBA00022475"/>
    </source>
</evidence>
<dbReference type="FunFam" id="1.20.5.440:FF:000001">
    <property type="entry name" value="ATP synthase epsilon chain"/>
    <property type="match status" value="1"/>
</dbReference>
<evidence type="ECO:0000313" key="15">
    <source>
        <dbReference type="EMBL" id="SDW12241.1"/>
    </source>
</evidence>
<keyword evidence="7 11" id="KW-0406">Ion transport</keyword>
<evidence type="ECO:0000256" key="11">
    <source>
        <dbReference type="HAMAP-Rule" id="MF_00530"/>
    </source>
</evidence>
<dbReference type="SUPFAM" id="SSF51344">
    <property type="entry name" value="Epsilon subunit of F1F0-ATP synthase N-terminal domain"/>
    <property type="match status" value="1"/>
</dbReference>
<evidence type="ECO:0000256" key="4">
    <source>
        <dbReference type="ARBA" id="ARBA00022448"/>
    </source>
</evidence>
<keyword evidence="4 11" id="KW-0813">Transport</keyword>
<dbReference type="PANTHER" id="PTHR13822:SF10">
    <property type="entry name" value="ATP SYNTHASE EPSILON CHAIN, CHLOROPLASTIC"/>
    <property type="match status" value="1"/>
</dbReference>
<dbReference type="NCBIfam" id="TIGR01216">
    <property type="entry name" value="ATP_synt_epsi"/>
    <property type="match status" value="1"/>
</dbReference>
<name>A0A1H2QYP7_9FIRM</name>
<evidence type="ECO:0000256" key="12">
    <source>
        <dbReference type="RuleBase" id="RU003656"/>
    </source>
</evidence>